<evidence type="ECO:0000313" key="2">
    <source>
        <dbReference type="Proteomes" id="UP000324974"/>
    </source>
</evidence>
<name>A0A5C1APV6_9BACT</name>
<gene>
    <name evidence="1" type="ORF">PX52LOC_05945</name>
</gene>
<dbReference type="KEGG" id="lrs:PX52LOC_05945"/>
<evidence type="ECO:0008006" key="3">
    <source>
        <dbReference type="Google" id="ProtNLM"/>
    </source>
</evidence>
<organism evidence="1 2">
    <name type="scientific">Limnoglobus roseus</name>
    <dbReference type="NCBI Taxonomy" id="2598579"/>
    <lineage>
        <taxon>Bacteria</taxon>
        <taxon>Pseudomonadati</taxon>
        <taxon>Planctomycetota</taxon>
        <taxon>Planctomycetia</taxon>
        <taxon>Gemmatales</taxon>
        <taxon>Gemmataceae</taxon>
        <taxon>Limnoglobus</taxon>
    </lineage>
</organism>
<dbReference type="Proteomes" id="UP000324974">
    <property type="component" value="Chromosome"/>
</dbReference>
<evidence type="ECO:0000313" key="1">
    <source>
        <dbReference type="EMBL" id="QEL18898.1"/>
    </source>
</evidence>
<dbReference type="EMBL" id="CP042425">
    <property type="protein sequence ID" value="QEL18898.1"/>
    <property type="molecule type" value="Genomic_DNA"/>
</dbReference>
<dbReference type="AlphaFoldDB" id="A0A5C1APV6"/>
<sequence>MAKRFATVKELREHADKKHGNALRAVITRIDELIRHAEQFKTKLTAPAPASLRLVDQERFKDHQKACLKNLAAVDVCIAKLRARLKDAVVQLKP</sequence>
<proteinExistence type="predicted"/>
<keyword evidence="2" id="KW-1185">Reference proteome</keyword>
<dbReference type="RefSeq" id="WP_149113342.1">
    <property type="nucleotide sequence ID" value="NZ_CP042425.1"/>
</dbReference>
<reference evidence="2" key="1">
    <citation type="submission" date="2019-08" db="EMBL/GenBank/DDBJ databases">
        <title>Limnoglobus roseus gen. nov., sp. nov., a novel freshwater planctomycete with a giant genome from the family Gemmataceae.</title>
        <authorList>
            <person name="Kulichevskaya I.S."/>
            <person name="Naumoff D.G."/>
            <person name="Miroshnikov K."/>
            <person name="Ivanova A."/>
            <person name="Philippov D.A."/>
            <person name="Hakobyan A."/>
            <person name="Rijpstra I.C."/>
            <person name="Sinninghe Damste J.S."/>
            <person name="Liesack W."/>
            <person name="Dedysh S.N."/>
        </authorList>
    </citation>
    <scope>NUCLEOTIDE SEQUENCE [LARGE SCALE GENOMIC DNA]</scope>
    <source>
        <strain evidence="2">PX52</strain>
    </source>
</reference>
<protein>
    <recommendedName>
        <fullName evidence="3">C2H2-type domain-containing protein</fullName>
    </recommendedName>
</protein>
<accession>A0A5C1APV6</accession>